<evidence type="ECO:0000313" key="4">
    <source>
        <dbReference type="Proteomes" id="UP000093000"/>
    </source>
</evidence>
<evidence type="ECO:0000259" key="2">
    <source>
        <dbReference type="PROSITE" id="PS50158"/>
    </source>
</evidence>
<dbReference type="STRING" id="101091.A0A1C7NCH5"/>
<keyword evidence="4" id="KW-1185">Reference proteome</keyword>
<evidence type="ECO:0000256" key="1">
    <source>
        <dbReference type="PROSITE-ProRule" id="PRU00047"/>
    </source>
</evidence>
<name>A0A1C7NCH5_9FUNG</name>
<reference evidence="3 4" key="1">
    <citation type="submission" date="2016-03" db="EMBL/GenBank/DDBJ databases">
        <title>Choanephora cucurbitarum.</title>
        <authorList>
            <person name="Min B."/>
            <person name="Park H."/>
            <person name="Park J.-H."/>
            <person name="Shin H.-D."/>
            <person name="Choi I.-G."/>
        </authorList>
    </citation>
    <scope>NUCLEOTIDE SEQUENCE [LARGE SCALE GENOMIC DNA]</scope>
    <source>
        <strain evidence="3 4">KUS-F28377</strain>
    </source>
</reference>
<dbReference type="SUPFAM" id="SSF57756">
    <property type="entry name" value="Retrovirus zinc finger-like domains"/>
    <property type="match status" value="1"/>
</dbReference>
<dbReference type="PROSITE" id="PS50158">
    <property type="entry name" value="ZF_CCHC"/>
    <property type="match status" value="1"/>
</dbReference>
<keyword evidence="1" id="KW-0863">Zinc-finger</keyword>
<keyword evidence="1" id="KW-0479">Metal-binding</keyword>
<sequence>MSSAILPRAWVSVVRDADTTQTSLFSQNNPQEDDFSQGAQTPFLKGSLPESVFIDITNVKDIKLFFSGLITLCSPNDQIWKPLAIEATTNGLPSFQAPFSAFDVLSGDVKILKISISGLICGFQFYLSTECNMKYGQTDGGAAELKSDMMSNLSPFGRVVDCGLVQGIAGTFTGRGFVVLEVGLSSSNQLQHEVHWKYTYLSARGNLANSYSEAIKMHATWAKTNPFYRYCHKQEYVVTNRPTRHASLVCYHCHERVHIAKDCPKKNAARKGVHPPVVAEPLEPQTPIISHVPSVVSSVELTANEASSLFSVRTIPQLVIRTSKTVDPRPFLPSEPMSLVVDNATDLLTSESDVTGLLLTSSVPVCIACGQSDHKRRNHNSCPLNSKNVNASLSEKTVNSMEIPQTSGMDLDPRSSPSLIIPLQVMVTLVNHNHSKCDDHEFRQQYGQFTLTRWCILGYSV</sequence>
<dbReference type="InParanoid" id="A0A1C7NCH5"/>
<dbReference type="OrthoDB" id="2288923at2759"/>
<keyword evidence="1" id="KW-0862">Zinc</keyword>
<dbReference type="GO" id="GO:0003676">
    <property type="term" value="F:nucleic acid binding"/>
    <property type="evidence" value="ECO:0007669"/>
    <property type="project" value="InterPro"/>
</dbReference>
<dbReference type="EMBL" id="LUGH01000269">
    <property type="protein sequence ID" value="OBZ86822.1"/>
    <property type="molecule type" value="Genomic_DNA"/>
</dbReference>
<dbReference type="InterPro" id="IPR001878">
    <property type="entry name" value="Znf_CCHC"/>
</dbReference>
<dbReference type="Proteomes" id="UP000093000">
    <property type="component" value="Unassembled WGS sequence"/>
</dbReference>
<accession>A0A1C7NCH5</accession>
<dbReference type="SMART" id="SM00343">
    <property type="entry name" value="ZnF_C2HC"/>
    <property type="match status" value="2"/>
</dbReference>
<feature type="domain" description="CCHC-type" evidence="2">
    <location>
        <begin position="250"/>
        <end position="265"/>
    </location>
</feature>
<protein>
    <recommendedName>
        <fullName evidence="2">CCHC-type domain-containing protein</fullName>
    </recommendedName>
</protein>
<evidence type="ECO:0000313" key="3">
    <source>
        <dbReference type="EMBL" id="OBZ86822.1"/>
    </source>
</evidence>
<comment type="caution">
    <text evidence="3">The sequence shown here is derived from an EMBL/GenBank/DDBJ whole genome shotgun (WGS) entry which is preliminary data.</text>
</comment>
<dbReference type="InterPro" id="IPR036875">
    <property type="entry name" value="Znf_CCHC_sf"/>
</dbReference>
<dbReference type="GO" id="GO:0008270">
    <property type="term" value="F:zinc ion binding"/>
    <property type="evidence" value="ECO:0007669"/>
    <property type="project" value="UniProtKB-KW"/>
</dbReference>
<dbReference type="Gene3D" id="4.10.60.10">
    <property type="entry name" value="Zinc finger, CCHC-type"/>
    <property type="match status" value="1"/>
</dbReference>
<gene>
    <name evidence="3" type="ORF">A0J61_05131</name>
</gene>
<dbReference type="AlphaFoldDB" id="A0A1C7NCH5"/>
<organism evidence="3 4">
    <name type="scientific">Choanephora cucurbitarum</name>
    <dbReference type="NCBI Taxonomy" id="101091"/>
    <lineage>
        <taxon>Eukaryota</taxon>
        <taxon>Fungi</taxon>
        <taxon>Fungi incertae sedis</taxon>
        <taxon>Mucoromycota</taxon>
        <taxon>Mucoromycotina</taxon>
        <taxon>Mucoromycetes</taxon>
        <taxon>Mucorales</taxon>
        <taxon>Mucorineae</taxon>
        <taxon>Choanephoraceae</taxon>
        <taxon>Choanephoroideae</taxon>
        <taxon>Choanephora</taxon>
    </lineage>
</organism>
<proteinExistence type="predicted"/>